<dbReference type="PROSITE" id="PS51819">
    <property type="entry name" value="VOC"/>
    <property type="match status" value="1"/>
</dbReference>
<dbReference type="PANTHER" id="PTHR33993:SF5">
    <property type="entry name" value="GLYOXALASE"/>
    <property type="match status" value="1"/>
</dbReference>
<evidence type="ECO:0000259" key="1">
    <source>
        <dbReference type="PROSITE" id="PS51819"/>
    </source>
</evidence>
<protein>
    <submittedName>
        <fullName evidence="2">Glyoxalase/bleomycin resistance protein/dioxygenase superfamily protein</fullName>
    </submittedName>
</protein>
<dbReference type="InterPro" id="IPR037523">
    <property type="entry name" value="VOC_core"/>
</dbReference>
<name>A0A316D4P2_9BACL</name>
<keyword evidence="3" id="KW-1185">Reference proteome</keyword>
<reference evidence="2 3" key="1">
    <citation type="submission" date="2018-05" db="EMBL/GenBank/DDBJ databases">
        <title>Genomic Encyclopedia of Type Strains, Phase IV (KMG-IV): sequencing the most valuable type-strain genomes for metagenomic binning, comparative biology and taxonomic classification.</title>
        <authorList>
            <person name="Goeker M."/>
        </authorList>
    </citation>
    <scope>NUCLEOTIDE SEQUENCE [LARGE SCALE GENOMIC DNA]</scope>
    <source>
        <strain evidence="2 3">DSM 18773</strain>
    </source>
</reference>
<organism evidence="2 3">
    <name type="scientific">Tumebacillus permanentifrigoris</name>
    <dbReference type="NCBI Taxonomy" id="378543"/>
    <lineage>
        <taxon>Bacteria</taxon>
        <taxon>Bacillati</taxon>
        <taxon>Bacillota</taxon>
        <taxon>Bacilli</taxon>
        <taxon>Bacillales</taxon>
        <taxon>Alicyclobacillaceae</taxon>
        <taxon>Tumebacillus</taxon>
    </lineage>
</organism>
<evidence type="ECO:0000313" key="2">
    <source>
        <dbReference type="EMBL" id="PWK07875.1"/>
    </source>
</evidence>
<dbReference type="AlphaFoldDB" id="A0A316D4P2"/>
<proteinExistence type="predicted"/>
<dbReference type="InterPro" id="IPR052164">
    <property type="entry name" value="Anthracycline_SecMetBiosynth"/>
</dbReference>
<dbReference type="Proteomes" id="UP000245634">
    <property type="component" value="Unassembled WGS sequence"/>
</dbReference>
<feature type="domain" description="VOC" evidence="1">
    <location>
        <begin position="6"/>
        <end position="117"/>
    </location>
</feature>
<evidence type="ECO:0000313" key="3">
    <source>
        <dbReference type="Proteomes" id="UP000245634"/>
    </source>
</evidence>
<dbReference type="GO" id="GO:0051213">
    <property type="term" value="F:dioxygenase activity"/>
    <property type="evidence" value="ECO:0007669"/>
    <property type="project" value="UniProtKB-KW"/>
</dbReference>
<comment type="caution">
    <text evidence="2">The sequence shown here is derived from an EMBL/GenBank/DDBJ whole genome shotgun (WGS) entry which is preliminary data.</text>
</comment>
<accession>A0A316D4P2</accession>
<dbReference type="RefSeq" id="WP_109690569.1">
    <property type="nucleotide sequence ID" value="NZ_QGGL01000016.1"/>
</dbReference>
<dbReference type="Gene3D" id="3.10.180.10">
    <property type="entry name" value="2,3-Dihydroxybiphenyl 1,2-Dioxygenase, domain 1"/>
    <property type="match status" value="1"/>
</dbReference>
<dbReference type="Pfam" id="PF00903">
    <property type="entry name" value="Glyoxalase"/>
    <property type="match status" value="1"/>
</dbReference>
<dbReference type="EMBL" id="QGGL01000016">
    <property type="protein sequence ID" value="PWK07875.1"/>
    <property type="molecule type" value="Genomic_DNA"/>
</dbReference>
<dbReference type="InterPro" id="IPR004360">
    <property type="entry name" value="Glyas_Fos-R_dOase_dom"/>
</dbReference>
<gene>
    <name evidence="2" type="ORF">C7459_11634</name>
</gene>
<dbReference type="InterPro" id="IPR029068">
    <property type="entry name" value="Glyas_Bleomycin-R_OHBP_Dase"/>
</dbReference>
<dbReference type="OrthoDB" id="9799428at2"/>
<sequence length="123" mass="13934">MKRVTGIGGIFFKAEQPEVLLAWYEKHLGIQLATGMLGTVFESAGQTVWSMFPKDTKYFAPSTAPFMVNYRVENLLKLVDVLREEGVEVIDTIQDSEYGKFAWVMDPEGNRVELWEPPAQSSE</sequence>
<keyword evidence="2" id="KW-0223">Dioxygenase</keyword>
<keyword evidence="2" id="KW-0560">Oxidoreductase</keyword>
<dbReference type="PANTHER" id="PTHR33993">
    <property type="entry name" value="GLYOXALASE-RELATED"/>
    <property type="match status" value="1"/>
</dbReference>
<dbReference type="SUPFAM" id="SSF54593">
    <property type="entry name" value="Glyoxalase/Bleomycin resistance protein/Dihydroxybiphenyl dioxygenase"/>
    <property type="match status" value="1"/>
</dbReference>